<name>A0A067MZN7_BOTB1</name>
<dbReference type="SUPFAM" id="SSF56112">
    <property type="entry name" value="Protein kinase-like (PK-like)"/>
    <property type="match status" value="1"/>
</dbReference>
<dbReference type="EMBL" id="KL198016">
    <property type="protein sequence ID" value="KDQ21213.1"/>
    <property type="molecule type" value="Genomic_DNA"/>
</dbReference>
<dbReference type="InterPro" id="IPR011009">
    <property type="entry name" value="Kinase-like_dom_sf"/>
</dbReference>
<dbReference type="Gene3D" id="1.10.510.10">
    <property type="entry name" value="Transferase(Phosphotransferase) domain 1"/>
    <property type="match status" value="1"/>
</dbReference>
<dbReference type="InterPro" id="IPR051681">
    <property type="entry name" value="Ser/Thr_Kinases-Pseudokinases"/>
</dbReference>
<dbReference type="PANTHER" id="PTHR44329:SF214">
    <property type="entry name" value="PROTEIN KINASE DOMAIN-CONTAINING PROTEIN"/>
    <property type="match status" value="1"/>
</dbReference>
<dbReference type="InterPro" id="IPR008266">
    <property type="entry name" value="Tyr_kinase_AS"/>
</dbReference>
<dbReference type="InParanoid" id="A0A067MZN7"/>
<organism evidence="2 3">
    <name type="scientific">Botryobasidium botryosum (strain FD-172 SS1)</name>
    <dbReference type="NCBI Taxonomy" id="930990"/>
    <lineage>
        <taxon>Eukaryota</taxon>
        <taxon>Fungi</taxon>
        <taxon>Dikarya</taxon>
        <taxon>Basidiomycota</taxon>
        <taxon>Agaricomycotina</taxon>
        <taxon>Agaricomycetes</taxon>
        <taxon>Cantharellales</taxon>
        <taxon>Botryobasidiaceae</taxon>
        <taxon>Botryobasidium</taxon>
    </lineage>
</organism>
<evidence type="ECO:0000313" key="2">
    <source>
        <dbReference type="EMBL" id="KDQ21213.1"/>
    </source>
</evidence>
<evidence type="ECO:0000259" key="1">
    <source>
        <dbReference type="PROSITE" id="PS50011"/>
    </source>
</evidence>
<dbReference type="AlphaFoldDB" id="A0A067MZN7"/>
<dbReference type="PROSITE" id="PS50011">
    <property type="entry name" value="PROTEIN_KINASE_DOM"/>
    <property type="match status" value="1"/>
</dbReference>
<dbReference type="InterPro" id="IPR000719">
    <property type="entry name" value="Prot_kinase_dom"/>
</dbReference>
<keyword evidence="3" id="KW-1185">Reference proteome</keyword>
<protein>
    <recommendedName>
        <fullName evidence="1">Protein kinase domain-containing protein</fullName>
    </recommendedName>
</protein>
<accession>A0A067MZN7</accession>
<dbReference type="InterPro" id="IPR001245">
    <property type="entry name" value="Ser-Thr/Tyr_kinase_cat_dom"/>
</dbReference>
<dbReference type="Proteomes" id="UP000027195">
    <property type="component" value="Unassembled WGS sequence"/>
</dbReference>
<evidence type="ECO:0000313" key="3">
    <source>
        <dbReference type="Proteomes" id="UP000027195"/>
    </source>
</evidence>
<dbReference type="GO" id="GO:0004674">
    <property type="term" value="F:protein serine/threonine kinase activity"/>
    <property type="evidence" value="ECO:0007669"/>
    <property type="project" value="TreeGrafter"/>
</dbReference>
<dbReference type="GO" id="GO:0005524">
    <property type="term" value="F:ATP binding"/>
    <property type="evidence" value="ECO:0007669"/>
    <property type="project" value="InterPro"/>
</dbReference>
<dbReference type="STRING" id="930990.A0A067MZN7"/>
<reference evidence="3" key="1">
    <citation type="journal article" date="2014" name="Proc. Natl. Acad. Sci. U.S.A.">
        <title>Extensive sampling of basidiomycete genomes demonstrates inadequacy of the white-rot/brown-rot paradigm for wood decay fungi.</title>
        <authorList>
            <person name="Riley R."/>
            <person name="Salamov A.A."/>
            <person name="Brown D.W."/>
            <person name="Nagy L.G."/>
            <person name="Floudas D."/>
            <person name="Held B.W."/>
            <person name="Levasseur A."/>
            <person name="Lombard V."/>
            <person name="Morin E."/>
            <person name="Otillar R."/>
            <person name="Lindquist E.A."/>
            <person name="Sun H."/>
            <person name="LaButti K.M."/>
            <person name="Schmutz J."/>
            <person name="Jabbour D."/>
            <person name="Luo H."/>
            <person name="Baker S.E."/>
            <person name="Pisabarro A.G."/>
            <person name="Walton J.D."/>
            <person name="Blanchette R.A."/>
            <person name="Henrissat B."/>
            <person name="Martin F."/>
            <person name="Cullen D."/>
            <person name="Hibbett D.S."/>
            <person name="Grigoriev I.V."/>
        </authorList>
    </citation>
    <scope>NUCLEOTIDE SEQUENCE [LARGE SCALE GENOMIC DNA]</scope>
    <source>
        <strain evidence="3">FD-172 SS1</strain>
    </source>
</reference>
<dbReference type="Pfam" id="PF07714">
    <property type="entry name" value="PK_Tyr_Ser-Thr"/>
    <property type="match status" value="1"/>
</dbReference>
<dbReference type="PROSITE" id="PS00109">
    <property type="entry name" value="PROTEIN_KINASE_TYR"/>
    <property type="match status" value="1"/>
</dbReference>
<feature type="domain" description="Protein kinase" evidence="1">
    <location>
        <begin position="46"/>
        <end position="321"/>
    </location>
</feature>
<sequence length="325" mass="36674">MVNLRKIMLARPGSQGQENLITRLAILYAEVKAFPFSPDIQEYEIEIKTSLSVRGGFGDCFKGIFLGQFDVAMKCLRPRESDLDAGRPLEAKIQKLIAREVHVWKKLDHCNILPLIGLCTLDSVKYMVSPWMSNGNAVEYIKNNPSADRLGLLGQAAEGLKYLHEFNPTIIHGDVRGHNILVSETGEAKLADFGLSYEMSLNSDYSYSTEWKVAGNWAWLAPELVEQDVSVPRTTSTDVFSFGRTIVQIITGNPPFYLDDAHVIFRLRNGAKPTRPENNSPAHGLTDEMWELADRCWNMDPEMRPTIHEVAIRIWGIRGFYRSVS</sequence>
<gene>
    <name evidence="2" type="ORF">BOTBODRAFT_195567</name>
</gene>
<dbReference type="PANTHER" id="PTHR44329">
    <property type="entry name" value="SERINE/THREONINE-PROTEIN KINASE TNNI3K-RELATED"/>
    <property type="match status" value="1"/>
</dbReference>
<dbReference type="HOGENOM" id="CLU_000288_7_18_1"/>
<proteinExistence type="predicted"/>
<dbReference type="OrthoDB" id="346907at2759"/>